<reference evidence="1" key="1">
    <citation type="journal article" date="2019" name="bioRxiv">
        <title>The Genome of the Zebra Mussel, Dreissena polymorpha: A Resource for Invasive Species Research.</title>
        <authorList>
            <person name="McCartney M.A."/>
            <person name="Auch B."/>
            <person name="Kono T."/>
            <person name="Mallez S."/>
            <person name="Zhang Y."/>
            <person name="Obille A."/>
            <person name="Becker A."/>
            <person name="Abrahante J.E."/>
            <person name="Garbe J."/>
            <person name="Badalamenti J.P."/>
            <person name="Herman A."/>
            <person name="Mangelson H."/>
            <person name="Liachko I."/>
            <person name="Sullivan S."/>
            <person name="Sone E.D."/>
            <person name="Koren S."/>
            <person name="Silverstein K.A.T."/>
            <person name="Beckman K.B."/>
            <person name="Gohl D.M."/>
        </authorList>
    </citation>
    <scope>NUCLEOTIDE SEQUENCE</scope>
    <source>
        <strain evidence="1">Duluth1</strain>
        <tissue evidence="1">Whole animal</tissue>
    </source>
</reference>
<organism evidence="1 2">
    <name type="scientific">Dreissena polymorpha</name>
    <name type="common">Zebra mussel</name>
    <name type="synonym">Mytilus polymorpha</name>
    <dbReference type="NCBI Taxonomy" id="45954"/>
    <lineage>
        <taxon>Eukaryota</taxon>
        <taxon>Metazoa</taxon>
        <taxon>Spiralia</taxon>
        <taxon>Lophotrochozoa</taxon>
        <taxon>Mollusca</taxon>
        <taxon>Bivalvia</taxon>
        <taxon>Autobranchia</taxon>
        <taxon>Heteroconchia</taxon>
        <taxon>Euheterodonta</taxon>
        <taxon>Imparidentia</taxon>
        <taxon>Neoheterodontei</taxon>
        <taxon>Myida</taxon>
        <taxon>Dreissenoidea</taxon>
        <taxon>Dreissenidae</taxon>
        <taxon>Dreissena</taxon>
    </lineage>
</organism>
<evidence type="ECO:0000313" key="2">
    <source>
        <dbReference type="Proteomes" id="UP000828390"/>
    </source>
</evidence>
<evidence type="ECO:0000313" key="1">
    <source>
        <dbReference type="EMBL" id="KAH3778789.1"/>
    </source>
</evidence>
<keyword evidence="2" id="KW-1185">Reference proteome</keyword>
<name>A0A9D4IMZ9_DREPO</name>
<gene>
    <name evidence="1" type="ORF">DPMN_180260</name>
</gene>
<dbReference type="AlphaFoldDB" id="A0A9D4IMZ9"/>
<accession>A0A9D4IMZ9</accession>
<reference evidence="1" key="2">
    <citation type="submission" date="2020-11" db="EMBL/GenBank/DDBJ databases">
        <authorList>
            <person name="McCartney M.A."/>
            <person name="Auch B."/>
            <person name="Kono T."/>
            <person name="Mallez S."/>
            <person name="Becker A."/>
            <person name="Gohl D.M."/>
            <person name="Silverstein K.A.T."/>
            <person name="Koren S."/>
            <person name="Bechman K.B."/>
            <person name="Herman A."/>
            <person name="Abrahante J.E."/>
            <person name="Garbe J."/>
        </authorList>
    </citation>
    <scope>NUCLEOTIDE SEQUENCE</scope>
    <source>
        <strain evidence="1">Duluth1</strain>
        <tissue evidence="1">Whole animal</tissue>
    </source>
</reference>
<protein>
    <submittedName>
        <fullName evidence="1">Uncharacterized protein</fullName>
    </submittedName>
</protein>
<proteinExistence type="predicted"/>
<dbReference type="EMBL" id="JAIWYP010000009">
    <property type="protein sequence ID" value="KAH3778789.1"/>
    <property type="molecule type" value="Genomic_DNA"/>
</dbReference>
<sequence>MTPLPTVSEVHIHFTRGCRHLMFDALDVDKFDVDKLGGVPFMEANDISLRPSKHEIRIASDPPIL</sequence>
<dbReference type="Proteomes" id="UP000828390">
    <property type="component" value="Unassembled WGS sequence"/>
</dbReference>
<comment type="caution">
    <text evidence="1">The sequence shown here is derived from an EMBL/GenBank/DDBJ whole genome shotgun (WGS) entry which is preliminary data.</text>
</comment>